<dbReference type="PANTHER" id="PTHR11801">
    <property type="entry name" value="SIGNAL TRANSDUCER AND ACTIVATOR OF TRANSCRIPTION"/>
    <property type="match status" value="1"/>
</dbReference>
<dbReference type="SUPFAM" id="SSF48092">
    <property type="entry name" value="Transcription factor STAT-4 N-domain"/>
    <property type="match status" value="1"/>
</dbReference>
<dbReference type="RefSeq" id="XP_055898650.1">
    <property type="nucleotide sequence ID" value="XM_056042675.1"/>
</dbReference>
<dbReference type="GO" id="GO:0007165">
    <property type="term" value="P:signal transduction"/>
    <property type="evidence" value="ECO:0007669"/>
    <property type="project" value="InterPro"/>
</dbReference>
<evidence type="ECO:0000259" key="5">
    <source>
        <dbReference type="Pfam" id="PF02865"/>
    </source>
</evidence>
<keyword evidence="2" id="KW-0727">SH2 domain</keyword>
<feature type="compositionally biased region" description="Low complexity" evidence="4">
    <location>
        <begin position="776"/>
        <end position="787"/>
    </location>
</feature>
<feature type="coiled-coil region" evidence="3">
    <location>
        <begin position="177"/>
        <end position="204"/>
    </location>
</feature>
<feature type="compositionally biased region" description="Polar residues" evidence="4">
    <location>
        <begin position="789"/>
        <end position="806"/>
    </location>
</feature>
<comment type="similarity">
    <text evidence="1">Belongs to the transcription factor STAT family.</text>
</comment>
<dbReference type="AlphaFoldDB" id="A0A9W3BGT6"/>
<organism evidence="6 7">
    <name type="scientific">Biomphalaria glabrata</name>
    <name type="common">Bloodfluke planorb</name>
    <name type="synonym">Freshwater snail</name>
    <dbReference type="NCBI Taxonomy" id="6526"/>
    <lineage>
        <taxon>Eukaryota</taxon>
        <taxon>Metazoa</taxon>
        <taxon>Spiralia</taxon>
        <taxon>Lophotrochozoa</taxon>
        <taxon>Mollusca</taxon>
        <taxon>Gastropoda</taxon>
        <taxon>Heterobranchia</taxon>
        <taxon>Euthyneura</taxon>
        <taxon>Panpulmonata</taxon>
        <taxon>Hygrophila</taxon>
        <taxon>Lymnaeoidea</taxon>
        <taxon>Planorbidae</taxon>
        <taxon>Biomphalaria</taxon>
    </lineage>
</organism>
<evidence type="ECO:0000313" key="6">
    <source>
        <dbReference type="Proteomes" id="UP001165740"/>
    </source>
</evidence>
<keyword evidence="6" id="KW-1185">Reference proteome</keyword>
<evidence type="ECO:0000313" key="7">
    <source>
        <dbReference type="RefSeq" id="XP_055898650.1"/>
    </source>
</evidence>
<accession>A0A9W3BGT6</accession>
<dbReference type="OrthoDB" id="6082864at2759"/>
<gene>
    <name evidence="7" type="primary">LOC106069492</name>
</gene>
<keyword evidence="3" id="KW-0175">Coiled coil</keyword>
<dbReference type="GO" id="GO:0003700">
    <property type="term" value="F:DNA-binding transcription factor activity"/>
    <property type="evidence" value="ECO:0007669"/>
    <property type="project" value="InterPro"/>
</dbReference>
<evidence type="ECO:0000256" key="4">
    <source>
        <dbReference type="SAM" id="MobiDB-lite"/>
    </source>
</evidence>
<proteinExistence type="inferred from homology"/>
<feature type="region of interest" description="Disordered" evidence="4">
    <location>
        <begin position="751"/>
        <end position="807"/>
    </location>
</feature>
<feature type="domain" description="STAT transcription factor protein interaction" evidence="5">
    <location>
        <begin position="23"/>
        <end position="143"/>
    </location>
</feature>
<dbReference type="Gene3D" id="1.10.238.10">
    <property type="entry name" value="EF-hand"/>
    <property type="match status" value="1"/>
</dbReference>
<reference evidence="7" key="1">
    <citation type="submission" date="2025-08" db="UniProtKB">
        <authorList>
            <consortium name="RefSeq"/>
        </authorList>
    </citation>
    <scope>IDENTIFICATION</scope>
</reference>
<sequence>MKDKQRFFDVPMDPNKKIKKEKIKLLTLRNVEGTQTLYTQIPFFMRTRLAQMIDSIKWEEIKHGCESYNPRSFQEAKEKFCDVLRKIDEYLEKGRNTKNEVETDSLMLMRTDRNFITVTYGNDPVKFVTAMADCIRKEDELIDHYILEDENTNESTSCIDINVEVSTNNLPVIEQVTESVSQELLDIEKNIDELQKMLTSYNSLIGANSCPLLDEFIFDPDELHSSILNHFDLMLDTMMKYVQVLSMKVAEFKVAKARANVHVGPKAKLDPLAKSFSAFGELLQTVLNWFEPTELLKYFQQNYEEEMKRKESILYQIKIDLLKCNLVVYKQPKDLMSIESVGNKKGKEESSGSDKLKTKRKYRTKKKNTFETGVRLLGGSCLKDVQIDKAFMYLVAERDKAEGKERDQSTVLTFLTEYINDENFPHHVIFKNVAIESFSRVEQNHIYKQFFRLVYDVYISFKGIGKMKVQTLSLPFMFNTGSNQILELIAARMWYCANFDLYDGRFHCDDSLDVEIVLKMLADRVANLNPANPRLLYQDEVEFLQTRLPNSSNGKVTMQGFIKDKMKKTRAADQELGFSFHTWFYAVLYCIKIRLLNPWIDGFIYGFCSEATAAELLEKESVGTFILRPSISREINSMSSREACTDLTMDIKLKKDNPSLDENPYFVQSIPILMSSVQKYSLYGAIAGIKKNNEAIAKYCLTRNGKKSIAFLRAYNQGKVEGEYESIKDYRLMVKKMEEIQIKEIGLDTTGNINERNEDAKSGASQRKRPFPGHFTSSSSPTSVCVPAQSPSDASSHWSNTTSTSDPVDMFDQENATFHMSPGSYNVALGLTTASVQGLRSDHQSNCLPVHYDTEHHRYPFLTCLRDSEEEMGHSLQEGYLETCASLILQRIDGTDELSTLLHEYAKSKDAGVDFMDSELIETSPYFNNEATSTQNWLCDRSDEYRKYQYVRTNSNLSSAYSSCTNISSPSDSSLGGMHEECLCISPADSGIDRTTPSPPNEYEGNN</sequence>
<dbReference type="InterPro" id="IPR013799">
    <property type="entry name" value="STAT_TF_prot_interaction"/>
</dbReference>
<dbReference type="Pfam" id="PF02865">
    <property type="entry name" value="STAT_int"/>
    <property type="match status" value="1"/>
</dbReference>
<evidence type="ECO:0000256" key="2">
    <source>
        <dbReference type="ARBA" id="ARBA00022999"/>
    </source>
</evidence>
<dbReference type="Gene3D" id="1.10.532.10">
    <property type="entry name" value="STAT transcription factor, N-terminal domain"/>
    <property type="match status" value="1"/>
</dbReference>
<evidence type="ECO:0000256" key="3">
    <source>
        <dbReference type="SAM" id="Coils"/>
    </source>
</evidence>
<dbReference type="InterPro" id="IPR036860">
    <property type="entry name" value="SH2_dom_sf"/>
</dbReference>
<dbReference type="Proteomes" id="UP001165740">
    <property type="component" value="Chromosome 9"/>
</dbReference>
<dbReference type="OMA" id="HIESMIA"/>
<dbReference type="InterPro" id="IPR008967">
    <property type="entry name" value="p53-like_TF_DNA-bd_sf"/>
</dbReference>
<dbReference type="InterPro" id="IPR001217">
    <property type="entry name" value="STAT"/>
</dbReference>
<name>A0A9W3BGT6_BIOGL</name>
<evidence type="ECO:0000256" key="1">
    <source>
        <dbReference type="ARBA" id="ARBA00005586"/>
    </source>
</evidence>
<dbReference type="GeneID" id="106069492"/>
<dbReference type="InterPro" id="IPR036535">
    <property type="entry name" value="STAT_N_sf"/>
</dbReference>
<dbReference type="SUPFAM" id="SSF55550">
    <property type="entry name" value="SH2 domain"/>
    <property type="match status" value="1"/>
</dbReference>
<protein>
    <submittedName>
        <fullName evidence="7">Signal transducer and activator of transcription 4-like isoform X4</fullName>
    </submittedName>
</protein>
<dbReference type="SUPFAM" id="SSF49417">
    <property type="entry name" value="p53-like transcription factors"/>
    <property type="match status" value="1"/>
</dbReference>